<dbReference type="RefSeq" id="WP_035145704.1">
    <property type="nucleotide sequence ID" value="NZ_JAAZWO010000015.1"/>
</dbReference>
<sequence>MVSRKKLFIILSILSLISLFASGCGKSKEEASNKNSSKTINIAASSDSEMDTLDTLSDKGLMQAYPLIYDSLVEYGENGNIVSGLAESWNVSEDGKSYTFHLRKGVKFSDGTPCDAEAVKFSIERWANNEKLSWMKICKDIKKINVIDKDTIKLDFQSKYSLALTEFTYPRPIRIISPTAVEPAGDPKGKFVKPIGTGAWKVENYIKDKETVLIKNDNYWGDKPKVDKLVIKVIADPQTRVLALQNGEVDLAGGQMSGIPIESLKVIKKNNDLKIFTNSGTTSYFLMFNNKNDIFKDCKIRKAINYAINKDEIANNLFDGTGKPAQGLFQSTVPYVTKDNNKGYKYNIQKAKELLNEAGWKDSNNDGILDKNGQALKIPLVLQVEEFPEWKSICEVIQANLAQIGIKLDLKILEGSAYYDSIWKSKDYGLVIYRTYSDGWNPYFFLKDIFHSRQGETAISYTTKELEKLIDSIAPMSNKEEIQKTYDKMFKIMYDEAVCVPIYYTNEIFVTNKTISGFEFGNTTYSPVIWEKLYKNK</sequence>
<comment type="caution">
    <text evidence="7">The sequence shown here is derived from an EMBL/GenBank/DDBJ whole genome shotgun (WGS) entry which is preliminary data.</text>
</comment>
<dbReference type="PIRSF" id="PIRSF002741">
    <property type="entry name" value="MppA"/>
    <property type="match status" value="1"/>
</dbReference>
<dbReference type="InterPro" id="IPR039424">
    <property type="entry name" value="SBP_5"/>
</dbReference>
<dbReference type="PANTHER" id="PTHR30290:SF10">
    <property type="entry name" value="PERIPLASMIC OLIGOPEPTIDE-BINDING PROTEIN-RELATED"/>
    <property type="match status" value="1"/>
</dbReference>
<dbReference type="PROSITE" id="PS01040">
    <property type="entry name" value="SBP_BACTERIAL_5"/>
    <property type="match status" value="1"/>
</dbReference>
<evidence type="ECO:0000256" key="1">
    <source>
        <dbReference type="ARBA" id="ARBA00004193"/>
    </source>
</evidence>
<feature type="domain" description="Solute-binding protein family 5" evidence="6">
    <location>
        <begin position="81"/>
        <end position="454"/>
    </location>
</feature>
<gene>
    <name evidence="7" type="ORF">HGG79_12210</name>
</gene>
<keyword evidence="3" id="KW-0813">Transport</keyword>
<dbReference type="InterPro" id="IPR030678">
    <property type="entry name" value="Peptide/Ni-bd"/>
</dbReference>
<reference evidence="7 8" key="1">
    <citation type="submission" date="2020-04" db="EMBL/GenBank/DDBJ databases">
        <title>Genomic insights into acetone-butanol-ethanol (ABE) fermentation by sequencing solventogenic clostridia strains.</title>
        <authorList>
            <person name="Brown S."/>
        </authorList>
    </citation>
    <scope>NUCLEOTIDE SEQUENCE [LARGE SCALE GENOMIC DNA]</scope>
    <source>
        <strain evidence="7 8">DJ011</strain>
    </source>
</reference>
<dbReference type="Proteomes" id="UP000563151">
    <property type="component" value="Unassembled WGS sequence"/>
</dbReference>
<dbReference type="PANTHER" id="PTHR30290">
    <property type="entry name" value="PERIPLASMIC BINDING COMPONENT OF ABC TRANSPORTER"/>
    <property type="match status" value="1"/>
</dbReference>
<dbReference type="GO" id="GO:0015833">
    <property type="term" value="P:peptide transport"/>
    <property type="evidence" value="ECO:0007669"/>
    <property type="project" value="TreeGrafter"/>
</dbReference>
<evidence type="ECO:0000256" key="4">
    <source>
        <dbReference type="ARBA" id="ARBA00022729"/>
    </source>
</evidence>
<dbReference type="InterPro" id="IPR000914">
    <property type="entry name" value="SBP_5_dom"/>
</dbReference>
<dbReference type="InterPro" id="IPR023765">
    <property type="entry name" value="SBP_5_CS"/>
</dbReference>
<dbReference type="GO" id="GO:1904680">
    <property type="term" value="F:peptide transmembrane transporter activity"/>
    <property type="evidence" value="ECO:0007669"/>
    <property type="project" value="TreeGrafter"/>
</dbReference>
<dbReference type="EMBL" id="JAAZWO010000015">
    <property type="protein sequence ID" value="MBC2398530.1"/>
    <property type="molecule type" value="Genomic_DNA"/>
</dbReference>
<protein>
    <submittedName>
        <fullName evidence="7">Nickel ABC transporter substrate-binding protein</fullName>
    </submittedName>
</protein>
<dbReference type="GO" id="GO:0042597">
    <property type="term" value="C:periplasmic space"/>
    <property type="evidence" value="ECO:0007669"/>
    <property type="project" value="UniProtKB-ARBA"/>
</dbReference>
<evidence type="ECO:0000313" key="8">
    <source>
        <dbReference type="Proteomes" id="UP000563151"/>
    </source>
</evidence>
<dbReference type="Gene3D" id="3.10.105.10">
    <property type="entry name" value="Dipeptide-binding Protein, Domain 3"/>
    <property type="match status" value="1"/>
</dbReference>
<keyword evidence="4 5" id="KW-0732">Signal</keyword>
<dbReference type="AlphaFoldDB" id="A0A923J2B4"/>
<evidence type="ECO:0000313" key="7">
    <source>
        <dbReference type="EMBL" id="MBC2398530.1"/>
    </source>
</evidence>
<feature type="chain" id="PRO_5038723017" evidence="5">
    <location>
        <begin position="22"/>
        <end position="537"/>
    </location>
</feature>
<name>A0A923J2B4_CLOTT</name>
<organism evidence="7 8">
    <name type="scientific">Clostridium tetanomorphum</name>
    <dbReference type="NCBI Taxonomy" id="1553"/>
    <lineage>
        <taxon>Bacteria</taxon>
        <taxon>Bacillati</taxon>
        <taxon>Bacillota</taxon>
        <taxon>Clostridia</taxon>
        <taxon>Eubacteriales</taxon>
        <taxon>Clostridiaceae</taxon>
        <taxon>Clostridium</taxon>
    </lineage>
</organism>
<evidence type="ECO:0000256" key="2">
    <source>
        <dbReference type="ARBA" id="ARBA00005695"/>
    </source>
</evidence>
<keyword evidence="8" id="KW-1185">Reference proteome</keyword>
<evidence type="ECO:0000259" key="6">
    <source>
        <dbReference type="Pfam" id="PF00496"/>
    </source>
</evidence>
<feature type="signal peptide" evidence="5">
    <location>
        <begin position="1"/>
        <end position="21"/>
    </location>
</feature>
<evidence type="ECO:0000256" key="3">
    <source>
        <dbReference type="ARBA" id="ARBA00022448"/>
    </source>
</evidence>
<comment type="subcellular location">
    <subcellularLocation>
        <location evidence="1">Cell membrane</location>
        <topology evidence="1">Lipid-anchor</topology>
    </subcellularLocation>
</comment>
<dbReference type="SUPFAM" id="SSF53850">
    <property type="entry name" value="Periplasmic binding protein-like II"/>
    <property type="match status" value="1"/>
</dbReference>
<evidence type="ECO:0000256" key="5">
    <source>
        <dbReference type="SAM" id="SignalP"/>
    </source>
</evidence>
<accession>A0A923J2B4</accession>
<dbReference type="PROSITE" id="PS51257">
    <property type="entry name" value="PROKAR_LIPOPROTEIN"/>
    <property type="match status" value="1"/>
</dbReference>
<dbReference type="Pfam" id="PF00496">
    <property type="entry name" value="SBP_bac_5"/>
    <property type="match status" value="1"/>
</dbReference>
<dbReference type="GO" id="GO:0043190">
    <property type="term" value="C:ATP-binding cassette (ABC) transporter complex"/>
    <property type="evidence" value="ECO:0007669"/>
    <property type="project" value="InterPro"/>
</dbReference>
<comment type="similarity">
    <text evidence="2">Belongs to the bacterial solute-binding protein 5 family.</text>
</comment>
<proteinExistence type="inferred from homology"/>
<dbReference type="Gene3D" id="3.40.190.10">
    <property type="entry name" value="Periplasmic binding protein-like II"/>
    <property type="match status" value="1"/>
</dbReference>